<dbReference type="PANTHER" id="PTHR43798">
    <property type="entry name" value="MONOACYLGLYCEROL LIPASE"/>
    <property type="match status" value="1"/>
</dbReference>
<evidence type="ECO:0000313" key="2">
    <source>
        <dbReference type="EMBL" id="MBS4196204.1"/>
    </source>
</evidence>
<dbReference type="Proteomes" id="UP000681414">
    <property type="component" value="Unassembled WGS sequence"/>
</dbReference>
<organism evidence="2 3">
    <name type="scientific">Lederbergia citri</name>
    <dbReference type="NCBI Taxonomy" id="2833580"/>
    <lineage>
        <taxon>Bacteria</taxon>
        <taxon>Bacillati</taxon>
        <taxon>Bacillota</taxon>
        <taxon>Bacilli</taxon>
        <taxon>Bacillales</taxon>
        <taxon>Bacillaceae</taxon>
        <taxon>Lederbergia</taxon>
    </lineage>
</organism>
<dbReference type="AlphaFoldDB" id="A0A942YHU8"/>
<dbReference type="RefSeq" id="WP_213125355.1">
    <property type="nucleotide sequence ID" value="NZ_JAGYPG010000002.1"/>
</dbReference>
<dbReference type="Pfam" id="PF00561">
    <property type="entry name" value="Abhydrolase_1"/>
    <property type="match status" value="1"/>
</dbReference>
<dbReference type="InterPro" id="IPR050266">
    <property type="entry name" value="AB_hydrolase_sf"/>
</dbReference>
<evidence type="ECO:0000259" key="1">
    <source>
        <dbReference type="Pfam" id="PF00561"/>
    </source>
</evidence>
<proteinExistence type="predicted"/>
<accession>A0A942YHU8</accession>
<gene>
    <name evidence="2" type="ORF">KHA97_14145</name>
</gene>
<name>A0A942YHU8_9BACI</name>
<dbReference type="Gene3D" id="3.40.50.1820">
    <property type="entry name" value="alpha/beta hydrolase"/>
    <property type="match status" value="1"/>
</dbReference>
<feature type="domain" description="AB hydrolase-1" evidence="1">
    <location>
        <begin position="40"/>
        <end position="325"/>
    </location>
</feature>
<evidence type="ECO:0000313" key="3">
    <source>
        <dbReference type="Proteomes" id="UP000681414"/>
    </source>
</evidence>
<comment type="caution">
    <text evidence="2">The sequence shown here is derived from an EMBL/GenBank/DDBJ whole genome shotgun (WGS) entry which is preliminary data.</text>
</comment>
<keyword evidence="2" id="KW-0378">Hydrolase</keyword>
<dbReference type="PANTHER" id="PTHR43798:SF33">
    <property type="entry name" value="HYDROLASE, PUTATIVE (AFU_ORTHOLOGUE AFUA_2G14860)-RELATED"/>
    <property type="match status" value="1"/>
</dbReference>
<protein>
    <submittedName>
        <fullName evidence="2">Alpha/beta hydrolase</fullName>
    </submittedName>
</protein>
<dbReference type="GO" id="GO:0016787">
    <property type="term" value="F:hydrolase activity"/>
    <property type="evidence" value="ECO:0007669"/>
    <property type="project" value="UniProtKB-KW"/>
</dbReference>
<dbReference type="GO" id="GO:0016020">
    <property type="term" value="C:membrane"/>
    <property type="evidence" value="ECO:0007669"/>
    <property type="project" value="TreeGrafter"/>
</dbReference>
<dbReference type="InterPro" id="IPR000073">
    <property type="entry name" value="AB_hydrolase_1"/>
</dbReference>
<dbReference type="EMBL" id="JAGYPG010000002">
    <property type="protein sequence ID" value="MBS4196204.1"/>
    <property type="molecule type" value="Genomic_DNA"/>
</dbReference>
<dbReference type="SUPFAM" id="SSF53474">
    <property type="entry name" value="alpha/beta-Hydrolases"/>
    <property type="match status" value="1"/>
</dbReference>
<sequence>MKFSKEDFKISESGISSLESIMIGGVKQSILIQSENPKNPVLLFIHGGPSMPVPGVANRGLDYALVTTTKELIKHFTVVFWDQRGTGKSYSKDIPKETMHLKQFISDGLEVTEYLRNRFKKEKIHLVAHSWGTVIGLPLASQHPDKYYTYTGFSQIPSWVENDKLSYKWLLKTAKENNDKKALRELTEVGAPPYLEGFEQWAKIRKWQFKYKSMFYDAGDKKSATFFSGLKIMLRSKDYSFIDIYNSLVRGFKLSYSEKMLEDINTFDFFKEVPLLQLPVLFIHGGKEKHVMPELIQRYYEQLDAPEGKQLLWSDKSSHAFHIDDARENEQRLITHLTRK</sequence>
<dbReference type="InterPro" id="IPR029058">
    <property type="entry name" value="AB_hydrolase_fold"/>
</dbReference>
<reference evidence="2 3" key="1">
    <citation type="submission" date="2021-05" db="EMBL/GenBank/DDBJ databases">
        <title>Novel Bacillus species.</title>
        <authorList>
            <person name="Liu G."/>
        </authorList>
    </citation>
    <scope>NUCLEOTIDE SEQUENCE [LARGE SCALE GENOMIC DNA]</scope>
    <source>
        <strain evidence="3">FJAT-49780</strain>
    </source>
</reference>
<keyword evidence="3" id="KW-1185">Reference proteome</keyword>